<proteinExistence type="predicted"/>
<protein>
    <submittedName>
        <fullName evidence="1">Uncharacterized protein</fullName>
    </submittedName>
</protein>
<accession>A0A0B7JNR8</accession>
<dbReference type="AlphaFoldDB" id="A0A0B7JNR8"/>
<evidence type="ECO:0000313" key="1">
    <source>
        <dbReference type="EMBL" id="CEO46633.1"/>
    </source>
</evidence>
<dbReference type="EMBL" id="CDPU01000005">
    <property type="protein sequence ID" value="CEO46633.1"/>
    <property type="molecule type" value="Genomic_DNA"/>
</dbReference>
<reference evidence="1" key="1">
    <citation type="submission" date="2015-01" db="EMBL/GenBank/DDBJ databases">
        <authorList>
            <person name="Durling Mikael"/>
        </authorList>
    </citation>
    <scope>NUCLEOTIDE SEQUENCE</scope>
</reference>
<organism evidence="1">
    <name type="scientific">Bionectria ochroleuca</name>
    <name type="common">Gliocladium roseum</name>
    <dbReference type="NCBI Taxonomy" id="29856"/>
    <lineage>
        <taxon>Eukaryota</taxon>
        <taxon>Fungi</taxon>
        <taxon>Dikarya</taxon>
        <taxon>Ascomycota</taxon>
        <taxon>Pezizomycotina</taxon>
        <taxon>Sordariomycetes</taxon>
        <taxon>Hypocreomycetidae</taxon>
        <taxon>Hypocreales</taxon>
        <taxon>Bionectriaceae</taxon>
        <taxon>Clonostachys</taxon>
    </lineage>
</organism>
<name>A0A0B7JNR8_BIOOC</name>
<sequence>MPGWIAGKQKCMSSTGVSRWPTQDAITGGTCHSQMWQFARHNRRRLGQNPTNQLSQGRLRDRLLAVYLPHKLTPRSGLHGFSCWLQPTARPEPQQFHVSTTGGLVKSTVSHILVVGNWVSILAIGRQIGKQLGQGCNYHLSISYRLANWVGGICVWCRSCLSAYLPSRAPESIYCRYPPG</sequence>
<gene>
    <name evidence="1" type="ORF">BN869_000002688_1</name>
</gene>